<dbReference type="Gene3D" id="1.10.3430.10">
    <property type="entry name" value="Ammonium transporter AmtB like domains"/>
    <property type="match status" value="1"/>
</dbReference>
<evidence type="ECO:0000259" key="10">
    <source>
        <dbReference type="Pfam" id="PF00909"/>
    </source>
</evidence>
<evidence type="ECO:0000256" key="2">
    <source>
        <dbReference type="ARBA" id="ARBA00005887"/>
    </source>
</evidence>
<feature type="transmembrane region" description="Helical" evidence="8">
    <location>
        <begin position="205"/>
        <end position="226"/>
    </location>
</feature>
<dbReference type="Pfam" id="PF00909">
    <property type="entry name" value="Ammonium_transp"/>
    <property type="match status" value="1"/>
</dbReference>
<keyword evidence="3 8" id="KW-0813">Transport</keyword>
<dbReference type="SUPFAM" id="SSF111352">
    <property type="entry name" value="Ammonium transporter"/>
    <property type="match status" value="1"/>
</dbReference>
<protein>
    <recommendedName>
        <fullName evidence="8">Ammonium transporter</fullName>
    </recommendedName>
</protein>
<feature type="transmembrane region" description="Helical" evidence="8">
    <location>
        <begin position="368"/>
        <end position="388"/>
    </location>
</feature>
<evidence type="ECO:0000313" key="11">
    <source>
        <dbReference type="EMBL" id="SOD89739.1"/>
    </source>
</evidence>
<comment type="subcellular location">
    <subcellularLocation>
        <location evidence="8">Cell membrane</location>
        <topology evidence="8">Multi-pass membrane protein</topology>
    </subcellularLocation>
    <subcellularLocation>
        <location evidence="1">Membrane</location>
        <topology evidence="1">Multi-pass membrane protein</topology>
    </subcellularLocation>
</comment>
<feature type="transmembrane region" description="Helical" evidence="8">
    <location>
        <begin position="247"/>
        <end position="264"/>
    </location>
</feature>
<proteinExistence type="inferred from homology"/>
<keyword evidence="4 8" id="KW-0812">Transmembrane</keyword>
<evidence type="ECO:0000256" key="3">
    <source>
        <dbReference type="ARBA" id="ARBA00022448"/>
    </source>
</evidence>
<comment type="similarity">
    <text evidence="2 8">Belongs to the ammonia transporter channel (TC 1.A.11.2) family.</text>
</comment>
<keyword evidence="9" id="KW-0732">Signal</keyword>
<evidence type="ECO:0000313" key="12">
    <source>
        <dbReference type="Proteomes" id="UP000219621"/>
    </source>
</evidence>
<keyword evidence="5 8" id="KW-1133">Transmembrane helix</keyword>
<dbReference type="GO" id="GO:0005886">
    <property type="term" value="C:plasma membrane"/>
    <property type="evidence" value="ECO:0007669"/>
    <property type="project" value="UniProtKB-SubCell"/>
</dbReference>
<evidence type="ECO:0000256" key="1">
    <source>
        <dbReference type="ARBA" id="ARBA00004141"/>
    </source>
</evidence>
<feature type="transmembrane region" description="Helical" evidence="8">
    <location>
        <begin position="284"/>
        <end position="303"/>
    </location>
</feature>
<dbReference type="InterPro" id="IPR024041">
    <property type="entry name" value="NH4_transpt_AmtB-like_dom"/>
</dbReference>
<accession>A0A286G3M5</accession>
<dbReference type="NCBIfam" id="TIGR03644">
    <property type="entry name" value="marine_trans_1"/>
    <property type="match status" value="1"/>
</dbReference>
<gene>
    <name evidence="11" type="ORF">SAMN05421508_101319</name>
</gene>
<dbReference type="PANTHER" id="PTHR11730">
    <property type="entry name" value="AMMONIUM TRANSPORTER"/>
    <property type="match status" value="1"/>
</dbReference>
<sequence length="451" mass="46746">MTRMTSIIKGGAAALAAGLVATPALAAVDAETAYVFNTFSFLIHGALVFFMAVGFAMLEAGLVRGKNVASICLKNTALYAVAAIGFYLVGYNLMYVDVTGWIGTFSFLYNPSEAESALIAAGADAATPEQVAAVIEGGYSVMSDWFFQVVFVATAASVISGTVAERMKIWPFMIFVALLGAFIYPIQASWVWGGGWLTEMGFSDFAGSTLVHSVGGWAALAGAIMVGARKGKFGADGRVHPLPGNNLPLATLGTFILWFGWFGFNGGSQLALGSALDAAAMSIVYANTFLAACAGVVTAMVMTQLIFKKIDLTMVLNGALAGLVAITAGPTLENMVLAMLVGAVGAALAVLAVPLVDKMKIDDVVGAISVHLVAGVWGTLAVGIFGSGSFVTQLIGVVAIGVYVLAVSFVIWGVLKATVGLRVSDEEELDGLDKHELGLEAYPEFGRGSQL</sequence>
<keyword evidence="7 8" id="KW-0924">Ammonia transport</keyword>
<evidence type="ECO:0000256" key="7">
    <source>
        <dbReference type="ARBA" id="ARBA00023177"/>
    </source>
</evidence>
<dbReference type="AlphaFoldDB" id="A0A286G3M5"/>
<dbReference type="PROSITE" id="PS01219">
    <property type="entry name" value="AMMONIUM_TRANSP"/>
    <property type="match status" value="1"/>
</dbReference>
<feature type="transmembrane region" description="Helical" evidence="8">
    <location>
        <begin position="76"/>
        <end position="96"/>
    </location>
</feature>
<dbReference type="PANTHER" id="PTHR11730:SF62">
    <property type="entry name" value="AMMONIUM TRANSPORTER SLL1017-RELATED"/>
    <property type="match status" value="1"/>
</dbReference>
<feature type="signal peptide" evidence="9">
    <location>
        <begin position="1"/>
        <end position="26"/>
    </location>
</feature>
<feature type="transmembrane region" description="Helical" evidence="8">
    <location>
        <begin position="42"/>
        <end position="64"/>
    </location>
</feature>
<keyword evidence="6 8" id="KW-0472">Membrane</keyword>
<feature type="chain" id="PRO_5012832149" description="Ammonium transporter" evidence="9">
    <location>
        <begin position="27"/>
        <end position="451"/>
    </location>
</feature>
<feature type="transmembrane region" description="Helical" evidence="8">
    <location>
        <begin position="310"/>
        <end position="329"/>
    </location>
</feature>
<dbReference type="EMBL" id="OCNJ01000001">
    <property type="protein sequence ID" value="SOD89739.1"/>
    <property type="molecule type" value="Genomic_DNA"/>
</dbReference>
<evidence type="ECO:0000256" key="8">
    <source>
        <dbReference type="RuleBase" id="RU362002"/>
    </source>
</evidence>
<feature type="transmembrane region" description="Helical" evidence="8">
    <location>
        <begin position="170"/>
        <end position="193"/>
    </location>
</feature>
<dbReference type="InterPro" id="IPR018047">
    <property type="entry name" value="Ammonium_transpt_CS"/>
</dbReference>
<dbReference type="InterPro" id="IPR001905">
    <property type="entry name" value="Ammonium_transpt"/>
</dbReference>
<dbReference type="RefSeq" id="WP_245913331.1">
    <property type="nucleotide sequence ID" value="NZ_OCNJ01000001.1"/>
</dbReference>
<dbReference type="NCBIfam" id="TIGR00836">
    <property type="entry name" value="amt"/>
    <property type="match status" value="1"/>
</dbReference>
<feature type="domain" description="Ammonium transporter AmtB-like" evidence="10">
    <location>
        <begin position="41"/>
        <end position="442"/>
    </location>
</feature>
<dbReference type="GO" id="GO:0008519">
    <property type="term" value="F:ammonium channel activity"/>
    <property type="evidence" value="ECO:0007669"/>
    <property type="project" value="InterPro"/>
</dbReference>
<feature type="transmembrane region" description="Helical" evidence="8">
    <location>
        <begin position="145"/>
        <end position="163"/>
    </location>
</feature>
<dbReference type="GO" id="GO:0097272">
    <property type="term" value="P:ammonium homeostasis"/>
    <property type="evidence" value="ECO:0007669"/>
    <property type="project" value="TreeGrafter"/>
</dbReference>
<dbReference type="InterPro" id="IPR029020">
    <property type="entry name" value="Ammonium/urea_transptr"/>
</dbReference>
<evidence type="ECO:0000256" key="9">
    <source>
        <dbReference type="SAM" id="SignalP"/>
    </source>
</evidence>
<keyword evidence="12" id="KW-1185">Reference proteome</keyword>
<dbReference type="InterPro" id="IPR019879">
    <property type="entry name" value="Ammonium_transptr_marine"/>
</dbReference>
<evidence type="ECO:0000256" key="5">
    <source>
        <dbReference type="ARBA" id="ARBA00022989"/>
    </source>
</evidence>
<evidence type="ECO:0000256" key="4">
    <source>
        <dbReference type="ARBA" id="ARBA00022692"/>
    </source>
</evidence>
<name>A0A286G3M5_9PROT</name>
<dbReference type="Proteomes" id="UP000219621">
    <property type="component" value="Unassembled WGS sequence"/>
</dbReference>
<organism evidence="11 12">
    <name type="scientific">Caenispirillum bisanense</name>
    <dbReference type="NCBI Taxonomy" id="414052"/>
    <lineage>
        <taxon>Bacteria</taxon>
        <taxon>Pseudomonadati</taxon>
        <taxon>Pseudomonadota</taxon>
        <taxon>Alphaproteobacteria</taxon>
        <taxon>Rhodospirillales</taxon>
        <taxon>Novispirillaceae</taxon>
        <taxon>Caenispirillum</taxon>
    </lineage>
</organism>
<feature type="transmembrane region" description="Helical" evidence="8">
    <location>
        <begin position="394"/>
        <end position="415"/>
    </location>
</feature>
<feature type="transmembrane region" description="Helical" evidence="8">
    <location>
        <begin position="335"/>
        <end position="356"/>
    </location>
</feature>
<evidence type="ECO:0000256" key="6">
    <source>
        <dbReference type="ARBA" id="ARBA00023136"/>
    </source>
</evidence>
<reference evidence="11 12" key="1">
    <citation type="submission" date="2017-09" db="EMBL/GenBank/DDBJ databases">
        <authorList>
            <person name="Ehlers B."/>
            <person name="Leendertz F.H."/>
        </authorList>
    </citation>
    <scope>NUCLEOTIDE SEQUENCE [LARGE SCALE GENOMIC DNA]</scope>
    <source>
        <strain evidence="11 12">USBA 140</strain>
    </source>
</reference>